<dbReference type="Proteomes" id="UP000253490">
    <property type="component" value="Unassembled WGS sequence"/>
</dbReference>
<proteinExistence type="predicted"/>
<evidence type="ECO:0000313" key="2">
    <source>
        <dbReference type="Proteomes" id="UP000253490"/>
    </source>
</evidence>
<dbReference type="AlphaFoldDB" id="A0A366I0T9"/>
<evidence type="ECO:0000313" key="1">
    <source>
        <dbReference type="EMBL" id="RBP60401.1"/>
    </source>
</evidence>
<dbReference type="RefSeq" id="WP_113921361.1">
    <property type="nucleotide sequence ID" value="NZ_QNRX01000016.1"/>
</dbReference>
<organism evidence="1 2">
    <name type="scientific">Alkalibaculum bacchi</name>
    <dbReference type="NCBI Taxonomy" id="645887"/>
    <lineage>
        <taxon>Bacteria</taxon>
        <taxon>Bacillati</taxon>
        <taxon>Bacillota</taxon>
        <taxon>Clostridia</taxon>
        <taxon>Eubacteriales</taxon>
        <taxon>Eubacteriaceae</taxon>
        <taxon>Alkalibaculum</taxon>
    </lineage>
</organism>
<sequence>MIVRVFDISDKVTVNDIDDSKKQNILKIFSELTKETHLITNCYLDTESTNHKSSPIYYFHTFSDKENFNYQKIADDLLKAECKSDGTRNSTIRQGLLFIKADQSMITIMKLENLEVIDKETYEIKSELGKEKDYFKVCRFEGNYDDIKIIDKNRTAAKYWYQTFLGLTRKRTSEDNTQDVIDLISNDELFVEEIVNKENYDEIRRFTEFYLFDNKKFDKSDLFNELNSSGLLELKKEDELFSDKSNKIDSDFDIYEKAINRKYQRKIQTSREITIETKNYLNSIRDNELIFNEKDKTIKIVIDEEYLESVKEKLENE</sequence>
<comment type="caution">
    <text evidence="1">The sequence shown here is derived from an EMBL/GenBank/DDBJ whole genome shotgun (WGS) entry which is preliminary data.</text>
</comment>
<keyword evidence="2" id="KW-1185">Reference proteome</keyword>
<reference evidence="1 2" key="1">
    <citation type="submission" date="2018-06" db="EMBL/GenBank/DDBJ databases">
        <title>Genomic Encyclopedia of Type Strains, Phase IV (KMG-IV): sequencing the most valuable type-strain genomes for metagenomic binning, comparative biology and taxonomic classification.</title>
        <authorList>
            <person name="Goeker M."/>
        </authorList>
    </citation>
    <scope>NUCLEOTIDE SEQUENCE [LARGE SCALE GENOMIC DNA]</scope>
    <source>
        <strain evidence="1 2">DSM 22112</strain>
    </source>
</reference>
<protein>
    <submittedName>
        <fullName evidence="1">Uncharacterized protein</fullName>
    </submittedName>
</protein>
<dbReference type="EMBL" id="QNRX01000016">
    <property type="protein sequence ID" value="RBP60401.1"/>
    <property type="molecule type" value="Genomic_DNA"/>
</dbReference>
<gene>
    <name evidence="1" type="ORF">DES36_11658</name>
</gene>
<name>A0A366I0T9_9FIRM</name>
<dbReference type="OrthoDB" id="2235245at2"/>
<accession>A0A366I0T9</accession>